<evidence type="ECO:0000259" key="2">
    <source>
        <dbReference type="PROSITE" id="PS50250"/>
    </source>
</evidence>
<dbReference type="InterPro" id="IPR045107">
    <property type="entry name" value="SAC3/GANP/THP3"/>
</dbReference>
<evidence type="ECO:0000313" key="3">
    <source>
        <dbReference type="EMBL" id="KAH0544299.1"/>
    </source>
</evidence>
<proteinExistence type="predicted"/>
<dbReference type="Proteomes" id="UP000698800">
    <property type="component" value="Unassembled WGS sequence"/>
</dbReference>
<comment type="caution">
    <text evidence="3">The sequence shown here is derived from an EMBL/GenBank/DDBJ whole genome shotgun (WGS) entry which is preliminary data.</text>
</comment>
<dbReference type="PANTHER" id="PTHR12436:SF4">
    <property type="entry name" value="LEUKOCYTE RECEPTOR CLUSTER MEMBER 8"/>
    <property type="match status" value="1"/>
</dbReference>
<feature type="region of interest" description="Disordered" evidence="1">
    <location>
        <begin position="182"/>
        <end position="259"/>
    </location>
</feature>
<dbReference type="FunFam" id="1.25.40.990:FF:000006">
    <property type="entry name" value="Putative SAC3/GANP domain protein"/>
    <property type="match status" value="1"/>
</dbReference>
<sequence length="528" mass="60868">MMSTPPWRVGVPRNGAFTSVAARKSLIRPTATSEPTAISQGRQPPAQTEPPRKAPKVDWPDSVRQYVQRAFVSDHQVPGIGREEMEKKLKEFIQLAHDNGTMYTINWEALPLPQEMILRERQLLRATASTWQEHTQDGLSESPPELKSNKRKSWDPHYSRIEEDTAQPPWQKTNGRNHFENRNVFEDHVSRPSVSLTDRPEKRTRKYQGDQSGKGLSKFDSKLEKRSRRFEDNRPSGFQSPKQTWPSRNDSPIPVADEGPIVGRCQELEKKYFRLTSAPNPDVVRPLPVLQKTLEVLKKKWKKENNYSYICDQFKSLRQDLTVQHIKNEFTVTVYEIHARIALEKGDIGEYNQCQTQLRVLYSQNLGGHPMEFKAYRILYFIHTCNRTDMNDILADLTPAEKMDPAVKHALDVRSALALGNYHRFFRLYLDTPNMGAYLMDMFIVRERLYALANICRAYKPDVNIRFITEELGFESDGQCVQFLIDNDAQNLLLEKDDEIRLLTGKAGSLFDSAATQAFKKIDIKGQI</sequence>
<organism evidence="3 4">
    <name type="scientific">Glutinoglossum americanum</name>
    <dbReference type="NCBI Taxonomy" id="1670608"/>
    <lineage>
        <taxon>Eukaryota</taxon>
        <taxon>Fungi</taxon>
        <taxon>Dikarya</taxon>
        <taxon>Ascomycota</taxon>
        <taxon>Pezizomycotina</taxon>
        <taxon>Geoglossomycetes</taxon>
        <taxon>Geoglossales</taxon>
        <taxon>Geoglossaceae</taxon>
        <taxon>Glutinoglossum</taxon>
    </lineage>
</organism>
<dbReference type="AlphaFoldDB" id="A0A9P8I6R9"/>
<name>A0A9P8I6R9_9PEZI</name>
<dbReference type="InterPro" id="IPR000717">
    <property type="entry name" value="PCI_dom"/>
</dbReference>
<dbReference type="PROSITE" id="PS50250">
    <property type="entry name" value="PCI"/>
    <property type="match status" value="1"/>
</dbReference>
<protein>
    <recommendedName>
        <fullName evidence="2">PCI domain-containing protein</fullName>
    </recommendedName>
</protein>
<gene>
    <name evidence="3" type="ORF">FGG08_001562</name>
</gene>
<dbReference type="Gene3D" id="1.25.40.990">
    <property type="match status" value="1"/>
</dbReference>
<feature type="compositionally biased region" description="Polar residues" evidence="1">
    <location>
        <begin position="30"/>
        <end position="46"/>
    </location>
</feature>
<keyword evidence="4" id="KW-1185">Reference proteome</keyword>
<feature type="compositionally biased region" description="Polar residues" evidence="1">
    <location>
        <begin position="236"/>
        <end position="250"/>
    </location>
</feature>
<feature type="compositionally biased region" description="Basic and acidic residues" evidence="1">
    <location>
        <begin position="217"/>
        <end position="234"/>
    </location>
</feature>
<reference evidence="3" key="1">
    <citation type="submission" date="2021-03" db="EMBL/GenBank/DDBJ databases">
        <title>Comparative genomics and phylogenomic investigation of the class Geoglossomycetes provide insights into ecological specialization and systematics.</title>
        <authorList>
            <person name="Melie T."/>
            <person name="Pirro S."/>
            <person name="Miller A.N."/>
            <person name="Quandt A."/>
        </authorList>
    </citation>
    <scope>NUCLEOTIDE SEQUENCE</scope>
    <source>
        <strain evidence="3">GBOQ0MN5Z8</strain>
    </source>
</reference>
<dbReference type="OrthoDB" id="199574at2759"/>
<feature type="region of interest" description="Disordered" evidence="1">
    <location>
        <begin position="24"/>
        <end position="59"/>
    </location>
</feature>
<evidence type="ECO:0000256" key="1">
    <source>
        <dbReference type="SAM" id="MobiDB-lite"/>
    </source>
</evidence>
<dbReference type="InterPro" id="IPR005062">
    <property type="entry name" value="SAC3/GANP/THP3_conserved"/>
</dbReference>
<feature type="compositionally biased region" description="Basic and acidic residues" evidence="1">
    <location>
        <begin position="50"/>
        <end position="59"/>
    </location>
</feature>
<dbReference type="Pfam" id="PF03399">
    <property type="entry name" value="SAC3_GANP"/>
    <property type="match status" value="1"/>
</dbReference>
<evidence type="ECO:0000313" key="4">
    <source>
        <dbReference type="Proteomes" id="UP000698800"/>
    </source>
</evidence>
<feature type="compositionally biased region" description="Polar residues" evidence="1">
    <location>
        <begin position="130"/>
        <end position="139"/>
    </location>
</feature>
<accession>A0A9P8I6R9</accession>
<feature type="domain" description="PCI" evidence="2">
    <location>
        <begin position="347"/>
        <end position="516"/>
    </location>
</feature>
<dbReference type="PANTHER" id="PTHR12436">
    <property type="entry name" value="80 KDA MCM3-ASSOCIATED PROTEIN"/>
    <property type="match status" value="1"/>
</dbReference>
<feature type="region of interest" description="Disordered" evidence="1">
    <location>
        <begin position="130"/>
        <end position="156"/>
    </location>
</feature>
<dbReference type="GO" id="GO:0005634">
    <property type="term" value="C:nucleus"/>
    <property type="evidence" value="ECO:0007669"/>
    <property type="project" value="TreeGrafter"/>
</dbReference>
<dbReference type="EMBL" id="JAGHQL010000021">
    <property type="protein sequence ID" value="KAH0544299.1"/>
    <property type="molecule type" value="Genomic_DNA"/>
</dbReference>